<evidence type="ECO:0000256" key="1">
    <source>
        <dbReference type="SAM" id="SignalP"/>
    </source>
</evidence>
<dbReference type="AlphaFoldDB" id="A0A9P7DEN4"/>
<comment type="caution">
    <text evidence="2">The sequence shown here is derived from an EMBL/GenBank/DDBJ whole genome shotgun (WGS) entry which is preliminary data.</text>
</comment>
<name>A0A9P7DEN4_9AGAM</name>
<dbReference type="EMBL" id="JABBWE010000050">
    <property type="protein sequence ID" value="KAG1790399.1"/>
    <property type="molecule type" value="Genomic_DNA"/>
</dbReference>
<feature type="signal peptide" evidence="1">
    <location>
        <begin position="1"/>
        <end position="23"/>
    </location>
</feature>
<feature type="chain" id="PRO_5040304111" evidence="1">
    <location>
        <begin position="24"/>
        <end position="94"/>
    </location>
</feature>
<organism evidence="2 3">
    <name type="scientific">Suillus plorans</name>
    <dbReference type="NCBI Taxonomy" id="116603"/>
    <lineage>
        <taxon>Eukaryota</taxon>
        <taxon>Fungi</taxon>
        <taxon>Dikarya</taxon>
        <taxon>Basidiomycota</taxon>
        <taxon>Agaricomycotina</taxon>
        <taxon>Agaricomycetes</taxon>
        <taxon>Agaricomycetidae</taxon>
        <taxon>Boletales</taxon>
        <taxon>Suillineae</taxon>
        <taxon>Suillaceae</taxon>
        <taxon>Suillus</taxon>
    </lineage>
</organism>
<reference evidence="2" key="1">
    <citation type="journal article" date="2020" name="New Phytol.">
        <title>Comparative genomics reveals dynamic genome evolution in host specialist ectomycorrhizal fungi.</title>
        <authorList>
            <person name="Lofgren L.A."/>
            <person name="Nguyen N.H."/>
            <person name="Vilgalys R."/>
            <person name="Ruytinx J."/>
            <person name="Liao H.L."/>
            <person name="Branco S."/>
            <person name="Kuo A."/>
            <person name="LaButti K."/>
            <person name="Lipzen A."/>
            <person name="Andreopoulos W."/>
            <person name="Pangilinan J."/>
            <person name="Riley R."/>
            <person name="Hundley H."/>
            <person name="Na H."/>
            <person name="Barry K."/>
            <person name="Grigoriev I.V."/>
            <person name="Stajich J.E."/>
            <person name="Kennedy P.G."/>
        </authorList>
    </citation>
    <scope>NUCLEOTIDE SEQUENCE</scope>
    <source>
        <strain evidence="2">S12</strain>
    </source>
</reference>
<dbReference type="Proteomes" id="UP000719766">
    <property type="component" value="Unassembled WGS sequence"/>
</dbReference>
<evidence type="ECO:0000313" key="3">
    <source>
        <dbReference type="Proteomes" id="UP000719766"/>
    </source>
</evidence>
<evidence type="ECO:0000313" key="2">
    <source>
        <dbReference type="EMBL" id="KAG1790399.1"/>
    </source>
</evidence>
<accession>A0A9P7DEN4</accession>
<dbReference type="RefSeq" id="XP_041157367.1">
    <property type="nucleotide sequence ID" value="XM_041303566.1"/>
</dbReference>
<dbReference type="GeneID" id="64597330"/>
<keyword evidence="3" id="KW-1185">Reference proteome</keyword>
<keyword evidence="1" id="KW-0732">Signal</keyword>
<gene>
    <name evidence="2" type="ORF">HD556DRAFT_1391528</name>
</gene>
<sequence length="94" mass="10578">MHPIFGDSLFTLFLSQLTQQSLCTTCHHPYLKHNPSPSLKCTLSRHLHVYRNDPVLVTLAIFQSSDSSHTSANDHALGQNMSPLPPWLSYMVDC</sequence>
<protein>
    <submittedName>
        <fullName evidence="2">Uncharacterized protein</fullName>
    </submittedName>
</protein>
<proteinExistence type="predicted"/>